<dbReference type="GO" id="GO:1901135">
    <property type="term" value="P:carbohydrate derivative metabolic process"/>
    <property type="evidence" value="ECO:0007669"/>
    <property type="project" value="UniProtKB-ARBA"/>
</dbReference>
<dbReference type="AlphaFoldDB" id="A0A244CTY9"/>
<proteinExistence type="predicted"/>
<keyword evidence="4" id="KW-1185">Reference proteome</keyword>
<sequence>MNVMQLVQHFTVIGGLEKMVVELSRKSAHRQSTHLVSLSDKHSDLAECWPDLYHNAHVTCLNKPDGIQWSVVKQLVEHIDQHQIDVIHSHHIGPMLYAAMAIKQRPHVKHITTIHDAWYLQQWRYRLMTWALCKFTAMNVVADAQAVAQEVKRKVHHSAEQVIINGIDSVQFSPINQQYARFQLGLPNHARIVGCGARLEPGKGHQDLIAHLTQLPQDVHVAFAGEGSLKAELIHMTDQLGLSKRVHWLGMVQEMEVFYSAIDVFCLFSQREGLPLTLLEALACNTPVVASNVGGISEIVDQQAGILIAPDRADLLPESLEQAFALKQSKTIRANNLTQVCSSLMAKRYDALYRALVV</sequence>
<evidence type="ECO:0000259" key="1">
    <source>
        <dbReference type="Pfam" id="PF00534"/>
    </source>
</evidence>
<dbReference type="GO" id="GO:0016757">
    <property type="term" value="F:glycosyltransferase activity"/>
    <property type="evidence" value="ECO:0007669"/>
    <property type="project" value="InterPro"/>
</dbReference>
<dbReference type="InterPro" id="IPR028098">
    <property type="entry name" value="Glyco_trans_4-like_N"/>
</dbReference>
<feature type="domain" description="Glycosyl transferase family 1" evidence="1">
    <location>
        <begin position="180"/>
        <end position="327"/>
    </location>
</feature>
<dbReference type="Pfam" id="PF13439">
    <property type="entry name" value="Glyco_transf_4"/>
    <property type="match status" value="1"/>
</dbReference>
<dbReference type="Pfam" id="PF00534">
    <property type="entry name" value="Glycos_transf_1"/>
    <property type="match status" value="1"/>
</dbReference>
<organism evidence="3 4">
    <name type="scientific">Pseudoalteromonas ulvae</name>
    <dbReference type="NCBI Taxonomy" id="107327"/>
    <lineage>
        <taxon>Bacteria</taxon>
        <taxon>Pseudomonadati</taxon>
        <taxon>Pseudomonadota</taxon>
        <taxon>Gammaproteobacteria</taxon>
        <taxon>Alteromonadales</taxon>
        <taxon>Pseudoalteromonadaceae</taxon>
        <taxon>Pseudoalteromonas</taxon>
    </lineage>
</organism>
<protein>
    <recommendedName>
        <fullName evidence="5">Glycosyltransferase</fullName>
    </recommendedName>
</protein>
<dbReference type="SUPFAM" id="SSF53756">
    <property type="entry name" value="UDP-Glycosyltransferase/glycogen phosphorylase"/>
    <property type="match status" value="1"/>
</dbReference>
<dbReference type="PANTHER" id="PTHR12526">
    <property type="entry name" value="GLYCOSYLTRANSFERASE"/>
    <property type="match status" value="1"/>
</dbReference>
<feature type="domain" description="Glycosyltransferase subfamily 4-like N-terminal" evidence="2">
    <location>
        <begin position="13"/>
        <end position="168"/>
    </location>
</feature>
<dbReference type="Gene3D" id="3.40.50.2000">
    <property type="entry name" value="Glycogen Phosphorylase B"/>
    <property type="match status" value="2"/>
</dbReference>
<dbReference type="Proteomes" id="UP000194841">
    <property type="component" value="Unassembled WGS sequence"/>
</dbReference>
<evidence type="ECO:0000313" key="4">
    <source>
        <dbReference type="Proteomes" id="UP000194841"/>
    </source>
</evidence>
<evidence type="ECO:0000313" key="3">
    <source>
        <dbReference type="EMBL" id="OUL58699.1"/>
    </source>
</evidence>
<dbReference type="EMBL" id="MWPV01000002">
    <property type="protein sequence ID" value="OUL58699.1"/>
    <property type="molecule type" value="Genomic_DNA"/>
</dbReference>
<accession>A0A244CTY9</accession>
<name>A0A244CTY9_PSEDV</name>
<dbReference type="PANTHER" id="PTHR12526:SF630">
    <property type="entry name" value="GLYCOSYLTRANSFERASE"/>
    <property type="match status" value="1"/>
</dbReference>
<comment type="caution">
    <text evidence="3">The sequence shown here is derived from an EMBL/GenBank/DDBJ whole genome shotgun (WGS) entry which is preliminary data.</text>
</comment>
<evidence type="ECO:0008006" key="5">
    <source>
        <dbReference type="Google" id="ProtNLM"/>
    </source>
</evidence>
<dbReference type="InterPro" id="IPR001296">
    <property type="entry name" value="Glyco_trans_1"/>
</dbReference>
<evidence type="ECO:0000259" key="2">
    <source>
        <dbReference type="Pfam" id="PF13439"/>
    </source>
</evidence>
<dbReference type="OrthoDB" id="9768937at2"/>
<gene>
    <name evidence="3" type="ORF">B1199_09190</name>
</gene>
<reference evidence="3 4" key="1">
    <citation type="submission" date="2017-02" db="EMBL/GenBank/DDBJ databases">
        <title>Pseudoalteromonas ulvae TC14 Genome.</title>
        <authorList>
            <person name="Molmeret M."/>
        </authorList>
    </citation>
    <scope>NUCLEOTIDE SEQUENCE [LARGE SCALE GENOMIC DNA]</scope>
    <source>
        <strain evidence="3">TC14</strain>
    </source>
</reference>